<feature type="domain" description="DUF2148" evidence="1">
    <location>
        <begin position="111"/>
        <end position="177"/>
    </location>
</feature>
<reference evidence="2" key="2">
    <citation type="journal article" date="2021" name="PeerJ">
        <title>Extensive microbial diversity within the chicken gut microbiome revealed by metagenomics and culture.</title>
        <authorList>
            <person name="Gilroy R."/>
            <person name="Ravi A."/>
            <person name="Getino M."/>
            <person name="Pursley I."/>
            <person name="Horton D.L."/>
            <person name="Alikhan N.F."/>
            <person name="Baker D."/>
            <person name="Gharbi K."/>
            <person name="Hall N."/>
            <person name="Watson M."/>
            <person name="Adriaenssens E.M."/>
            <person name="Foster-Nyarko E."/>
            <person name="Jarju S."/>
            <person name="Secka A."/>
            <person name="Antonio M."/>
            <person name="Oren A."/>
            <person name="Chaudhuri R.R."/>
            <person name="La Ragione R."/>
            <person name="Hildebrand F."/>
            <person name="Pallen M.J."/>
        </authorList>
    </citation>
    <scope>NUCLEOTIDE SEQUENCE</scope>
    <source>
        <strain evidence="2">ChiSxjej1B13-7958</strain>
    </source>
</reference>
<reference evidence="2" key="1">
    <citation type="submission" date="2020-10" db="EMBL/GenBank/DDBJ databases">
        <authorList>
            <person name="Gilroy R."/>
        </authorList>
    </citation>
    <scope>NUCLEOTIDE SEQUENCE</scope>
    <source>
        <strain evidence="2">ChiSxjej1B13-7958</strain>
    </source>
</reference>
<evidence type="ECO:0000259" key="1">
    <source>
        <dbReference type="Pfam" id="PF09918"/>
    </source>
</evidence>
<name>A0A9D1DFX0_9FIRM</name>
<dbReference type="Pfam" id="PF09918">
    <property type="entry name" value="DUF2148"/>
    <property type="match status" value="1"/>
</dbReference>
<protein>
    <recommendedName>
        <fullName evidence="1">DUF2148 domain-containing protein</fullName>
    </recommendedName>
</protein>
<dbReference type="EMBL" id="DVGZ01000091">
    <property type="protein sequence ID" value="HIR47669.1"/>
    <property type="molecule type" value="Genomic_DNA"/>
</dbReference>
<gene>
    <name evidence="2" type="ORF">IAB89_08475</name>
</gene>
<dbReference type="PANTHER" id="PTHR40101">
    <property type="entry name" value="CONSERVED PROTEIN"/>
    <property type="match status" value="1"/>
</dbReference>
<sequence>MKYEAGQMEEQAILETAAKMCAAARTAPKAKGLDRIVTLVLTGAEKDALADKMHEVANREFGDAPSTFHRDAENLHASAAVVLIGIRPMQRGLAYCSLCGFASCAACREAGGRCSFDGIDLGIALGSAVSVAADNRVDSRIMYTIGKTAEEMGYAEEPVIWHGIPLSVTGKSIFFDRPVK</sequence>
<dbReference type="AlphaFoldDB" id="A0A9D1DFX0"/>
<comment type="caution">
    <text evidence="2">The sequence shown here is derived from an EMBL/GenBank/DDBJ whole genome shotgun (WGS) entry which is preliminary data.</text>
</comment>
<dbReference type="Proteomes" id="UP000824242">
    <property type="component" value="Unassembled WGS sequence"/>
</dbReference>
<dbReference type="InterPro" id="IPR019224">
    <property type="entry name" value="DUF2148"/>
</dbReference>
<organism evidence="2 3">
    <name type="scientific">Candidatus Caccousia avicola</name>
    <dbReference type="NCBI Taxonomy" id="2840721"/>
    <lineage>
        <taxon>Bacteria</taxon>
        <taxon>Bacillati</taxon>
        <taxon>Bacillota</taxon>
        <taxon>Clostridia</taxon>
        <taxon>Eubacteriales</taxon>
        <taxon>Oscillospiraceae</taxon>
        <taxon>Oscillospiraceae incertae sedis</taxon>
        <taxon>Candidatus Caccousia</taxon>
    </lineage>
</organism>
<dbReference type="PANTHER" id="PTHR40101:SF1">
    <property type="entry name" value="4FE-4S DOMAIN-CONTAINING PROTEIN"/>
    <property type="match status" value="1"/>
</dbReference>
<evidence type="ECO:0000313" key="3">
    <source>
        <dbReference type="Proteomes" id="UP000824242"/>
    </source>
</evidence>
<proteinExistence type="predicted"/>
<evidence type="ECO:0000313" key="2">
    <source>
        <dbReference type="EMBL" id="HIR47669.1"/>
    </source>
</evidence>
<accession>A0A9D1DFX0</accession>